<feature type="chain" id="PRO_5020259790" evidence="1">
    <location>
        <begin position="24"/>
        <end position="294"/>
    </location>
</feature>
<dbReference type="EMBL" id="ML002244">
    <property type="protein sequence ID" value="RKP39785.1"/>
    <property type="molecule type" value="Genomic_DNA"/>
</dbReference>
<keyword evidence="3" id="KW-0378">Hydrolase</keyword>
<dbReference type="Proteomes" id="UP000268162">
    <property type="component" value="Unassembled WGS sequence"/>
</dbReference>
<dbReference type="SUPFAM" id="SSF53474">
    <property type="entry name" value="alpha/beta-Hydrolases"/>
    <property type="match status" value="1"/>
</dbReference>
<accession>A0A4Q0A149</accession>
<dbReference type="InterPro" id="IPR051218">
    <property type="entry name" value="Sec_MonoDiacylglyc_Lipase"/>
</dbReference>
<dbReference type="GO" id="GO:0006629">
    <property type="term" value="P:lipid metabolic process"/>
    <property type="evidence" value="ECO:0007669"/>
    <property type="project" value="InterPro"/>
</dbReference>
<gene>
    <name evidence="3" type="ORF">BJ085DRAFT_33872</name>
</gene>
<evidence type="ECO:0000259" key="2">
    <source>
        <dbReference type="Pfam" id="PF01764"/>
    </source>
</evidence>
<organism evidence="3 4">
    <name type="scientific">Dimargaris cristalligena</name>
    <dbReference type="NCBI Taxonomy" id="215637"/>
    <lineage>
        <taxon>Eukaryota</taxon>
        <taxon>Fungi</taxon>
        <taxon>Fungi incertae sedis</taxon>
        <taxon>Zoopagomycota</taxon>
        <taxon>Kickxellomycotina</taxon>
        <taxon>Dimargaritomycetes</taxon>
        <taxon>Dimargaritales</taxon>
        <taxon>Dimargaritaceae</taxon>
        <taxon>Dimargaris</taxon>
    </lineage>
</organism>
<name>A0A4Q0A149_9FUNG</name>
<evidence type="ECO:0000256" key="1">
    <source>
        <dbReference type="SAM" id="SignalP"/>
    </source>
</evidence>
<feature type="signal peptide" evidence="1">
    <location>
        <begin position="1"/>
        <end position="23"/>
    </location>
</feature>
<dbReference type="GO" id="GO:0016787">
    <property type="term" value="F:hydrolase activity"/>
    <property type="evidence" value="ECO:0007669"/>
    <property type="project" value="UniProtKB-KW"/>
</dbReference>
<proteinExistence type="predicted"/>
<dbReference type="InterPro" id="IPR002921">
    <property type="entry name" value="Fungal_lipase-type"/>
</dbReference>
<dbReference type="AlphaFoldDB" id="A0A4Q0A149"/>
<keyword evidence="4" id="KW-1185">Reference proteome</keyword>
<dbReference type="Gene3D" id="3.40.50.1820">
    <property type="entry name" value="alpha/beta hydrolase"/>
    <property type="match status" value="1"/>
</dbReference>
<dbReference type="Pfam" id="PF01764">
    <property type="entry name" value="Lipase_3"/>
    <property type="match status" value="1"/>
</dbReference>
<dbReference type="PANTHER" id="PTHR45856:SF24">
    <property type="entry name" value="FUNGAL LIPASE-LIKE DOMAIN-CONTAINING PROTEIN"/>
    <property type="match status" value="1"/>
</dbReference>
<dbReference type="InterPro" id="IPR029058">
    <property type="entry name" value="AB_hydrolase_fold"/>
</dbReference>
<evidence type="ECO:0000313" key="3">
    <source>
        <dbReference type="EMBL" id="RKP39785.1"/>
    </source>
</evidence>
<reference evidence="4" key="1">
    <citation type="journal article" date="2018" name="Nat. Microbiol.">
        <title>Leveraging single-cell genomics to expand the fungal tree of life.</title>
        <authorList>
            <person name="Ahrendt S.R."/>
            <person name="Quandt C.A."/>
            <person name="Ciobanu D."/>
            <person name="Clum A."/>
            <person name="Salamov A."/>
            <person name="Andreopoulos B."/>
            <person name="Cheng J.F."/>
            <person name="Woyke T."/>
            <person name="Pelin A."/>
            <person name="Henrissat B."/>
            <person name="Reynolds N.K."/>
            <person name="Benny G.L."/>
            <person name="Smith M.E."/>
            <person name="James T.Y."/>
            <person name="Grigoriev I.V."/>
        </authorList>
    </citation>
    <scope>NUCLEOTIDE SEQUENCE [LARGE SCALE GENOMIC DNA]</scope>
    <source>
        <strain evidence="4">RSA 468</strain>
    </source>
</reference>
<keyword evidence="1" id="KW-0732">Signal</keyword>
<dbReference type="CDD" id="cd00519">
    <property type="entry name" value="Lipase_3"/>
    <property type="match status" value="1"/>
</dbReference>
<sequence length="294" mass="31828">MQLKLSTLLGSALLLAAIPAAHALPLSTGGDQGLAVADTELAELQTNAYFAMAAYEDVSKWSCKNCVGGTAGTKFVSDFSKFLSATRWYVALHEPTQSIILSFRGSTPSDAVTFVTDLNIELTRWPKSVPESKVHEGFVESMLKGVDAAIDTLKQQVASYPDYQIKIVGHSLGGAHAVLAATHISASVPQWVSKLRVFTYGEPRVGNIKFAQYYDSLNIPTRRVVNKNDMVPQIPPKTLGYAHHGSEVWIRPSDGVAITCPGALPKENQSCSDGISTLKWSIPDHLLYWSAASH</sequence>
<evidence type="ECO:0000313" key="4">
    <source>
        <dbReference type="Proteomes" id="UP000268162"/>
    </source>
</evidence>
<protein>
    <submittedName>
        <fullName evidence="3">Alpha/Beta hydrolase protein</fullName>
    </submittedName>
</protein>
<feature type="domain" description="Fungal lipase-type" evidence="2">
    <location>
        <begin position="101"/>
        <end position="237"/>
    </location>
</feature>
<dbReference type="PANTHER" id="PTHR45856">
    <property type="entry name" value="ALPHA/BETA-HYDROLASES SUPERFAMILY PROTEIN"/>
    <property type="match status" value="1"/>
</dbReference>